<feature type="non-terminal residue" evidence="2">
    <location>
        <position position="111"/>
    </location>
</feature>
<keyword evidence="3" id="KW-1185">Reference proteome</keyword>
<reference evidence="2 3" key="1">
    <citation type="submission" date="2022-11" db="EMBL/GenBank/DDBJ databases">
        <title>Nonomuraea corallina sp. nov., a new species of the genus Nonomuraea isolated from sea side sediment in Thai sea.</title>
        <authorList>
            <person name="Ngamcharungchit C."/>
            <person name="Matsumoto A."/>
            <person name="Suriyachadkun C."/>
            <person name="Panbangred W."/>
            <person name="Inahashi Y."/>
            <person name="Intra B."/>
        </authorList>
    </citation>
    <scope>NUCLEOTIDE SEQUENCE [LARGE SCALE GENOMIC DNA]</scope>
    <source>
        <strain evidence="2 3">DSM 43553</strain>
    </source>
</reference>
<dbReference type="EMBL" id="JAPNUD010000347">
    <property type="protein sequence ID" value="MDA0647645.1"/>
    <property type="molecule type" value="Genomic_DNA"/>
</dbReference>
<comment type="caution">
    <text evidence="2">The sequence shown here is derived from an EMBL/GenBank/DDBJ whole genome shotgun (WGS) entry which is preliminary data.</text>
</comment>
<feature type="compositionally biased region" description="Basic residues" evidence="1">
    <location>
        <begin position="90"/>
        <end position="99"/>
    </location>
</feature>
<organism evidence="2 3">
    <name type="scientific">Nonomuraea ferruginea</name>
    <dbReference type="NCBI Taxonomy" id="46174"/>
    <lineage>
        <taxon>Bacteria</taxon>
        <taxon>Bacillati</taxon>
        <taxon>Actinomycetota</taxon>
        <taxon>Actinomycetes</taxon>
        <taxon>Streptosporangiales</taxon>
        <taxon>Streptosporangiaceae</taxon>
        <taxon>Nonomuraea</taxon>
    </lineage>
</organism>
<evidence type="ECO:0000313" key="2">
    <source>
        <dbReference type="EMBL" id="MDA0647645.1"/>
    </source>
</evidence>
<gene>
    <name evidence="2" type="ORF">OUY24_44070</name>
</gene>
<protein>
    <submittedName>
        <fullName evidence="2">Uncharacterized protein</fullName>
    </submittedName>
</protein>
<accession>A0ABT4TEQ7</accession>
<dbReference type="Proteomes" id="UP001212498">
    <property type="component" value="Unassembled WGS sequence"/>
</dbReference>
<feature type="compositionally biased region" description="Basic and acidic residues" evidence="1">
    <location>
        <begin position="100"/>
        <end position="111"/>
    </location>
</feature>
<feature type="region of interest" description="Disordered" evidence="1">
    <location>
        <begin position="1"/>
        <end position="111"/>
    </location>
</feature>
<name>A0ABT4TEQ7_9ACTN</name>
<evidence type="ECO:0000313" key="3">
    <source>
        <dbReference type="Proteomes" id="UP001212498"/>
    </source>
</evidence>
<feature type="compositionally biased region" description="Low complexity" evidence="1">
    <location>
        <begin position="74"/>
        <end position="89"/>
    </location>
</feature>
<evidence type="ECO:0000256" key="1">
    <source>
        <dbReference type="SAM" id="MobiDB-lite"/>
    </source>
</evidence>
<sequence length="111" mass="11599">MPQEPPPQTGESSWGGPPARRPEAAYEQTGAMAAQPYNDPPTRANPRSAPPAQPGVPGAPGQQPSHQPGPQPSHQPGQPGQQPGAPGQPGRRRAAGSRRRAPEQETRARSN</sequence>
<proteinExistence type="predicted"/>
<feature type="compositionally biased region" description="Low complexity" evidence="1">
    <location>
        <begin position="55"/>
        <end position="66"/>
    </location>
</feature>